<feature type="signal peptide" evidence="1">
    <location>
        <begin position="1"/>
        <end position="22"/>
    </location>
</feature>
<feature type="domain" description="Clr5" evidence="3">
    <location>
        <begin position="632"/>
        <end position="681"/>
    </location>
</feature>
<dbReference type="Pfam" id="PF14420">
    <property type="entry name" value="Clr5"/>
    <property type="match status" value="1"/>
</dbReference>
<gene>
    <name evidence="4" type="ORF">FALBO_6184</name>
</gene>
<organism evidence="4 5">
    <name type="scientific">Fusarium albosuccineum</name>
    <dbReference type="NCBI Taxonomy" id="1237068"/>
    <lineage>
        <taxon>Eukaryota</taxon>
        <taxon>Fungi</taxon>
        <taxon>Dikarya</taxon>
        <taxon>Ascomycota</taxon>
        <taxon>Pezizomycotina</taxon>
        <taxon>Sordariomycetes</taxon>
        <taxon>Hypocreomycetidae</taxon>
        <taxon>Hypocreales</taxon>
        <taxon>Nectriaceae</taxon>
        <taxon>Fusarium</taxon>
        <taxon>Fusarium decemcellulare species complex</taxon>
    </lineage>
</organism>
<dbReference type="InterPro" id="IPR025676">
    <property type="entry name" value="Clr5_dom"/>
</dbReference>
<keyword evidence="5" id="KW-1185">Reference proteome</keyword>
<reference evidence="4 5" key="1">
    <citation type="submission" date="2020-01" db="EMBL/GenBank/DDBJ databases">
        <title>Identification and distribution of gene clusters putatively required for synthesis of sphingolipid metabolism inhibitors in phylogenetically diverse species of the filamentous fungus Fusarium.</title>
        <authorList>
            <person name="Kim H.-S."/>
            <person name="Busman M."/>
            <person name="Brown D.W."/>
            <person name="Divon H."/>
            <person name="Uhlig S."/>
            <person name="Proctor R.H."/>
        </authorList>
    </citation>
    <scope>NUCLEOTIDE SEQUENCE [LARGE SCALE GENOMIC DNA]</scope>
    <source>
        <strain evidence="4 5">NRRL 20459</strain>
    </source>
</reference>
<comment type="caution">
    <text evidence="4">The sequence shown here is derived from an EMBL/GenBank/DDBJ whole genome shotgun (WGS) entry which is preliminary data.</text>
</comment>
<evidence type="ECO:0000313" key="4">
    <source>
        <dbReference type="EMBL" id="KAF4466946.1"/>
    </source>
</evidence>
<evidence type="ECO:0000259" key="2">
    <source>
        <dbReference type="Pfam" id="PF08386"/>
    </source>
</evidence>
<feature type="domain" description="Peptidase S33 tripeptidyl aminopeptidase-like C-terminal" evidence="2">
    <location>
        <begin position="441"/>
        <end position="553"/>
    </location>
</feature>
<evidence type="ECO:0000256" key="1">
    <source>
        <dbReference type="SAM" id="SignalP"/>
    </source>
</evidence>
<dbReference type="Proteomes" id="UP000554235">
    <property type="component" value="Unassembled WGS sequence"/>
</dbReference>
<feature type="chain" id="PRO_5034316157" evidence="1">
    <location>
        <begin position="23"/>
        <end position="1094"/>
    </location>
</feature>
<evidence type="ECO:0000313" key="5">
    <source>
        <dbReference type="Proteomes" id="UP000554235"/>
    </source>
</evidence>
<dbReference type="Pfam" id="PF08386">
    <property type="entry name" value="Abhydrolase_4"/>
    <property type="match status" value="1"/>
</dbReference>
<dbReference type="Gene3D" id="3.40.50.1820">
    <property type="entry name" value="alpha/beta hydrolase"/>
    <property type="match status" value="1"/>
</dbReference>
<dbReference type="PANTHER" id="PTHR38788:SF3">
    <property type="entry name" value="CLR5 DOMAIN-CONTAINING PROTEIN"/>
    <property type="match status" value="1"/>
</dbReference>
<sequence length="1094" mass="120586">MLLQSASILAGLAAMAAAGARGTEFDWSTIEATRDLQYHDCFDGLRCARLEVPLDWNDHGGNRTIAIAIAMLPASVPVDHPDYGGTIVLNPGGPGDPGVELVRQSGHHLQKIIDNNKKFDYLGFDPRGIGSTTPQVDCFGGDLLARNTYEQVLYGLGPVDSSEDALRRSLEMFKGRGIVCENTLAESSILEHVTTAAVCRDMVAIVDRLDEHQKNQKATLERRREADQDLVRIETSSEVDHVPRLQYLGLSYGTALGNTFASMFPGRVGRIVLDGVEWLGNLRDTEAVVDYFYNTCYDSRDLCALYTSSDTSSSDIKQRVNQFIADLDTSPLHHVTGTSITTVTGNDIRNAISGSIYQPLAKFAPLAQMISDALQGNFTLLAATIGPDSSQEECASGNQITSVEAAYAIHCSDVAGNQTEHDHDLAYYSEMLEKYTTASDTFGAKWATIPFECAGYRLKPKDQFHGPWITPPADPSLKPGVPAAPLLFLTSRLDPVTPPINANLMSAGHPGSAVVIQDSVGHCTIPAGWSDCTNKILQDYFEFGVVPKNGTLCSASCHPWLEDPSCHLDLENTDAMPNQNGPHGQHPLRSQSATKPEFEVLGSRTVIDCTFANRNGPTEVKGWKDYASQGARQWEKHRAIIKRLYIDESKRLLDVMEIMASNYGFHASPKMYKTRLTKWGYVKNNLKNNRKGDAKLVSQTRKPAKATVDPSESQVDARNLASKTFIKRRCSTPTEPMIMIRRRLSPKPVAIQMPDAYREPSRIFSCISAYMWGSYDSGRWTPGELANAAFYEYAFHRPSAELISSIGSLASLLDAGRYTQAGPLMRLTAIKMEEVLRTQPVDLLTCLLEVKIQLQTTAPELVTSLMRYSADITRVHFPSPVHPVRLLTQYLATVDMAEVAVEAYAAQLKVWQNIRDHSFLKAEDSVALGCVWIAGLVVAAGFQTLPSRLIPHLDDLTLRMATAMKGSQWCEELFQSLAESDNVQLFSGDTDGKAVAIFLQPPGKPTKVVGTQPVARYKLAHLNAQCQHFSAEERSRREASEVRRVLDTDMGTFFLRMAGAVEEWLSEVQDHERAAAVAHYRESFIAAGLINIKE</sequence>
<evidence type="ECO:0000259" key="3">
    <source>
        <dbReference type="Pfam" id="PF14420"/>
    </source>
</evidence>
<dbReference type="InterPro" id="IPR013595">
    <property type="entry name" value="Pept_S33_TAP-like_C"/>
</dbReference>
<dbReference type="EMBL" id="JAADYS010000805">
    <property type="protein sequence ID" value="KAF4466946.1"/>
    <property type="molecule type" value="Genomic_DNA"/>
</dbReference>
<dbReference type="OrthoDB" id="425534at2759"/>
<accession>A0A8H4LDG1</accession>
<keyword evidence="1" id="KW-0732">Signal</keyword>
<name>A0A8H4LDG1_9HYPO</name>
<dbReference type="PANTHER" id="PTHR38788">
    <property type="entry name" value="CLR5 DOMAIN-CONTAINING PROTEIN"/>
    <property type="match status" value="1"/>
</dbReference>
<proteinExistence type="predicted"/>
<dbReference type="AlphaFoldDB" id="A0A8H4LDG1"/>
<protein>
    <submittedName>
        <fullName evidence="4">Peptidase S33 tripeptidyl-peptidase</fullName>
    </submittedName>
</protein>
<dbReference type="InterPro" id="IPR029058">
    <property type="entry name" value="AB_hydrolase_fold"/>
</dbReference>
<dbReference type="SUPFAM" id="SSF53474">
    <property type="entry name" value="alpha/beta-Hydrolases"/>
    <property type="match status" value="1"/>
</dbReference>